<evidence type="ECO:0000313" key="2">
    <source>
        <dbReference type="EMBL" id="PUZ26157.1"/>
    </source>
</evidence>
<gene>
    <name evidence="2" type="ORF">DCC81_18140</name>
</gene>
<keyword evidence="3" id="KW-1185">Reference proteome</keyword>
<accession>A0A2T7BIP1</accession>
<proteinExistence type="predicted"/>
<dbReference type="Proteomes" id="UP000244450">
    <property type="component" value="Unassembled WGS sequence"/>
</dbReference>
<dbReference type="InterPro" id="IPR012677">
    <property type="entry name" value="Nucleotide-bd_a/b_plait_sf"/>
</dbReference>
<dbReference type="RefSeq" id="WP_108687995.1">
    <property type="nucleotide sequence ID" value="NZ_QCYK01000002.1"/>
</dbReference>
<dbReference type="CDD" id="cd00590">
    <property type="entry name" value="RRM_SF"/>
    <property type="match status" value="1"/>
</dbReference>
<organism evidence="2 3">
    <name type="scientific">Chitinophaga parva</name>
    <dbReference type="NCBI Taxonomy" id="2169414"/>
    <lineage>
        <taxon>Bacteria</taxon>
        <taxon>Pseudomonadati</taxon>
        <taxon>Bacteroidota</taxon>
        <taxon>Chitinophagia</taxon>
        <taxon>Chitinophagales</taxon>
        <taxon>Chitinophagaceae</taxon>
        <taxon>Chitinophaga</taxon>
    </lineage>
</organism>
<dbReference type="PROSITE" id="PS50102">
    <property type="entry name" value="RRM"/>
    <property type="match status" value="1"/>
</dbReference>
<comment type="caution">
    <text evidence="2">The sequence shown here is derived from an EMBL/GenBank/DDBJ whole genome shotgun (WGS) entry which is preliminary data.</text>
</comment>
<name>A0A2T7BIP1_9BACT</name>
<dbReference type="EMBL" id="QCYK01000002">
    <property type="protein sequence ID" value="PUZ26157.1"/>
    <property type="molecule type" value="Genomic_DNA"/>
</dbReference>
<dbReference type="SMART" id="SM00360">
    <property type="entry name" value="RRM"/>
    <property type="match status" value="1"/>
</dbReference>
<dbReference type="Gene3D" id="3.30.70.330">
    <property type="match status" value="1"/>
</dbReference>
<feature type="domain" description="RRM" evidence="1">
    <location>
        <begin position="1"/>
        <end position="78"/>
    </location>
</feature>
<dbReference type="AlphaFoldDB" id="A0A2T7BIP1"/>
<evidence type="ECO:0000313" key="3">
    <source>
        <dbReference type="Proteomes" id="UP000244450"/>
    </source>
</evidence>
<reference evidence="2 3" key="1">
    <citation type="submission" date="2018-04" db="EMBL/GenBank/DDBJ databases">
        <title>Chitinophaga fuyangensis sp. nov., isolated from soil in a chemical factory.</title>
        <authorList>
            <person name="Chen K."/>
        </authorList>
    </citation>
    <scope>NUCLEOTIDE SEQUENCE [LARGE SCALE GENOMIC DNA]</scope>
    <source>
        <strain evidence="2 3">LY-1</strain>
    </source>
</reference>
<dbReference type="GO" id="GO:0003723">
    <property type="term" value="F:RNA binding"/>
    <property type="evidence" value="ECO:0007669"/>
    <property type="project" value="InterPro"/>
</dbReference>
<dbReference type="InterPro" id="IPR000504">
    <property type="entry name" value="RRM_dom"/>
</dbReference>
<dbReference type="SUPFAM" id="SSF54928">
    <property type="entry name" value="RNA-binding domain, RBD"/>
    <property type="match status" value="1"/>
</dbReference>
<dbReference type="OrthoDB" id="680720at2"/>
<sequence length="80" mass="8995">MRLRVSNLNRLTTVSHLVDLFVPFGLISFVRIAMNRYNGDSVGIALVEIDHEAGVNAIASLHNLLFMNRYIQVEETVPNV</sequence>
<protein>
    <submittedName>
        <fullName evidence="2">RNA-binding protein</fullName>
    </submittedName>
</protein>
<evidence type="ECO:0000259" key="1">
    <source>
        <dbReference type="PROSITE" id="PS50102"/>
    </source>
</evidence>
<dbReference type="Pfam" id="PF00076">
    <property type="entry name" value="RRM_1"/>
    <property type="match status" value="1"/>
</dbReference>
<dbReference type="InterPro" id="IPR035979">
    <property type="entry name" value="RBD_domain_sf"/>
</dbReference>